<organism evidence="1">
    <name type="scientific">termite gut metagenome</name>
    <dbReference type="NCBI Taxonomy" id="433724"/>
    <lineage>
        <taxon>unclassified sequences</taxon>
        <taxon>metagenomes</taxon>
        <taxon>organismal metagenomes</taxon>
    </lineage>
</organism>
<dbReference type="Gene3D" id="1.10.287.1490">
    <property type="match status" value="1"/>
</dbReference>
<evidence type="ECO:0000313" key="1">
    <source>
        <dbReference type="EMBL" id="KAA6341931.1"/>
    </source>
</evidence>
<protein>
    <submittedName>
        <fullName evidence="1">Uncharacterized protein</fullName>
    </submittedName>
</protein>
<accession>A0A5J4S9K0</accession>
<name>A0A5J4S9K0_9ZZZZ</name>
<reference evidence="1" key="1">
    <citation type="submission" date="2019-03" db="EMBL/GenBank/DDBJ databases">
        <title>Single cell metagenomics reveals metabolic interactions within the superorganism composed of flagellate Streblomastix strix and complex community of Bacteroidetes bacteria on its surface.</title>
        <authorList>
            <person name="Treitli S.C."/>
            <person name="Kolisko M."/>
            <person name="Husnik F."/>
            <person name="Keeling P."/>
            <person name="Hampl V."/>
        </authorList>
    </citation>
    <scope>NUCLEOTIDE SEQUENCE</scope>
    <source>
        <strain evidence="1">STM</strain>
    </source>
</reference>
<gene>
    <name evidence="1" type="ORF">EZS27_010287</name>
</gene>
<comment type="caution">
    <text evidence="1">The sequence shown here is derived from an EMBL/GenBank/DDBJ whole genome shotgun (WGS) entry which is preliminary data.</text>
</comment>
<dbReference type="AlphaFoldDB" id="A0A5J4S9K0"/>
<sequence length="1084" mass="115852">MEKKFMKYLLFGVFTFVFSVAFVGCGEDYDSDISDLKKANSDLKTQLESAVSSLTGTVNSLQSKLDGIKIPNPVDEAALAEKIKTAVDKDLLTSIREDLQTLAETVESLGTGSGSEGEIADIQTKLEDVSKAIGSLEAVVDGQTPGINDAISALNEVKDALLKNIPSETREAVSSWAEIIEFYTEEITKLVKQQKVLAGYLAGYGGTQTVKGDINSLTEQLESAINGLQEQIDTITGGTGGIPTPDPDDVKTALNELLAEEGTTWEDLIATIKGVNPGLVTLEEQIHEIINNLITGVKLISTPATFAYLNIPAKYTYPFGEGSTAIQFTEGKSVEGLTTSVLLQVFPANAKKPDGSSIYLVDGKGNDDINSYFKEPIVKDYSGLDLAVTKAAGAIPTGLYEVVFELDDSAYAANPKAFGDLIKGAKFAIAVKTSVSGEAGADRYLLTDFVPKISYTDATVYKPIYSVYSSDQEINFTVGDKTVSELPNRFPNTNSVSEYVWAVGSKYNPTTSADKVIAANDSRVTLTPADFEPNKEFTVTLLSNADKAYAFYIGLDLQNATSSESLLWQKAGAITGINTVYKIITDVATSKQAKIKIADAALDGQNIGFRVYVINQDGTLVDPDGRAFYIHNGKTTTTGTTLDFTLKINKGTNGALPANSDILDAGTALDGIEFNSYTLTIALKNYSDGATVQQTNATILAYDKLSEGTSGTFASGATNHHRYLAIANLRASLLQDDGIQNGVLVLKDGTTEVKKYNITIKKVLPQANEWPTDVSVVYKDNGNITLAPNFVANSGEKVVGAVIKDTEILTTSLPANVSLSLIDPEGRYAPVVSAKATTAIASNNSGTSITTDTDVLYINSREAVAANPQYIGQLKFTYKGVRYGGGNVEVQKTEPPLLVKFDIAKLFDYSVGSDLNISLGADNKAYAIFQIQRIFYGGGTGKIAAEVFENITKAQLAKFYNVDNLTGQLNITGINPLNAANGVVSPITSFTSAAAALNLKVVDFFNDGEIRAESESILSPTDKGLKDNIAAIIAHNTALTKDFDSLLVTTIVLKSSEVEITLKDVYGTNHTVKESIGDITIPFI</sequence>
<dbReference type="EMBL" id="SNRY01000356">
    <property type="protein sequence ID" value="KAA6341931.1"/>
    <property type="molecule type" value="Genomic_DNA"/>
</dbReference>
<dbReference type="PROSITE" id="PS51257">
    <property type="entry name" value="PROKAR_LIPOPROTEIN"/>
    <property type="match status" value="1"/>
</dbReference>
<proteinExistence type="predicted"/>